<evidence type="ECO:0000256" key="1">
    <source>
        <dbReference type="ARBA" id="ARBA00023015"/>
    </source>
</evidence>
<gene>
    <name evidence="5" type="ORF">LMF89_22820</name>
</gene>
<dbReference type="PANTHER" id="PTHR40055">
    <property type="entry name" value="TRANSCRIPTIONAL REGULATOR YGIV-RELATED"/>
    <property type="match status" value="1"/>
</dbReference>
<dbReference type="Proteomes" id="UP001165492">
    <property type="component" value="Unassembled WGS sequence"/>
</dbReference>
<dbReference type="InterPro" id="IPR018062">
    <property type="entry name" value="HTH_AraC-typ_CS"/>
</dbReference>
<accession>A0ABS8I142</accession>
<dbReference type="InterPro" id="IPR009057">
    <property type="entry name" value="Homeodomain-like_sf"/>
</dbReference>
<dbReference type="InterPro" id="IPR010499">
    <property type="entry name" value="AraC_E-bd"/>
</dbReference>
<dbReference type="Pfam" id="PF06445">
    <property type="entry name" value="GyrI-like"/>
    <property type="match status" value="1"/>
</dbReference>
<dbReference type="PANTHER" id="PTHR40055:SF1">
    <property type="entry name" value="TRANSCRIPTIONAL REGULATOR YGIV-RELATED"/>
    <property type="match status" value="1"/>
</dbReference>
<dbReference type="InterPro" id="IPR050908">
    <property type="entry name" value="SmbC-like"/>
</dbReference>
<evidence type="ECO:0000259" key="4">
    <source>
        <dbReference type="PROSITE" id="PS01124"/>
    </source>
</evidence>
<dbReference type="InterPro" id="IPR018060">
    <property type="entry name" value="HTH_AraC"/>
</dbReference>
<dbReference type="SMART" id="SM00871">
    <property type="entry name" value="AraC_E_bind"/>
    <property type="match status" value="1"/>
</dbReference>
<organism evidence="5 6">
    <name type="scientific">Pelosinus baikalensis</name>
    <dbReference type="NCBI Taxonomy" id="2892015"/>
    <lineage>
        <taxon>Bacteria</taxon>
        <taxon>Bacillati</taxon>
        <taxon>Bacillota</taxon>
        <taxon>Negativicutes</taxon>
        <taxon>Selenomonadales</taxon>
        <taxon>Sporomusaceae</taxon>
        <taxon>Pelosinus</taxon>
    </lineage>
</organism>
<evidence type="ECO:0000256" key="2">
    <source>
        <dbReference type="ARBA" id="ARBA00023125"/>
    </source>
</evidence>
<name>A0ABS8I142_9FIRM</name>
<proteinExistence type="predicted"/>
<dbReference type="PROSITE" id="PS00041">
    <property type="entry name" value="HTH_ARAC_FAMILY_1"/>
    <property type="match status" value="1"/>
</dbReference>
<keyword evidence="3" id="KW-0804">Transcription</keyword>
<dbReference type="SUPFAM" id="SSF46689">
    <property type="entry name" value="Homeodomain-like"/>
    <property type="match status" value="2"/>
</dbReference>
<evidence type="ECO:0000256" key="3">
    <source>
        <dbReference type="ARBA" id="ARBA00023163"/>
    </source>
</evidence>
<comment type="caution">
    <text evidence="5">The sequence shown here is derived from an EMBL/GenBank/DDBJ whole genome shotgun (WGS) entry which is preliminary data.</text>
</comment>
<dbReference type="PROSITE" id="PS01124">
    <property type="entry name" value="HTH_ARAC_FAMILY_2"/>
    <property type="match status" value="1"/>
</dbReference>
<sequence>MHSDYIMSINQALNYIYLNLDKNLTVDEIADHCCFSKYYFNRVFKLIVGENIYSFIKRMKLENAAFKLRTSKDSPITNIAIEIGYSPSNFASAFKQSFGLSATDYRKMNGVPFKDSFAVVFDHIHNLKKKENIFEEIDAKMRIKRMEGMNLVYKRTICNYTRDLQGAWEIFCEEMEEKNLLDTNSRFVGISYDDPLITDEDRCIYDMCMVVDQVSGINVHRIESGMYACYEFYDKLEKLILVFNEIFAFWLPFCKYELDNKPSLEIYHEGVDEKGNISVEICIPIKSRQN</sequence>
<protein>
    <submittedName>
        <fullName evidence="5">GyrI-like domain-containing protein</fullName>
    </submittedName>
</protein>
<dbReference type="Pfam" id="PF12833">
    <property type="entry name" value="HTH_18"/>
    <property type="match status" value="1"/>
</dbReference>
<dbReference type="EMBL" id="JAJHJB010000051">
    <property type="protein sequence ID" value="MCC5468174.1"/>
    <property type="molecule type" value="Genomic_DNA"/>
</dbReference>
<dbReference type="InterPro" id="IPR011256">
    <property type="entry name" value="Reg_factor_effector_dom_sf"/>
</dbReference>
<dbReference type="Gene3D" id="1.10.10.60">
    <property type="entry name" value="Homeodomain-like"/>
    <property type="match status" value="2"/>
</dbReference>
<keyword evidence="6" id="KW-1185">Reference proteome</keyword>
<dbReference type="RefSeq" id="WP_229537058.1">
    <property type="nucleotide sequence ID" value="NZ_JAJHJB010000051.1"/>
</dbReference>
<dbReference type="Gene3D" id="3.20.80.10">
    <property type="entry name" value="Regulatory factor, effector binding domain"/>
    <property type="match status" value="1"/>
</dbReference>
<keyword evidence="1" id="KW-0805">Transcription regulation</keyword>
<dbReference type="SMART" id="SM00342">
    <property type="entry name" value="HTH_ARAC"/>
    <property type="match status" value="1"/>
</dbReference>
<evidence type="ECO:0000313" key="6">
    <source>
        <dbReference type="Proteomes" id="UP001165492"/>
    </source>
</evidence>
<reference evidence="5" key="1">
    <citation type="submission" date="2021-11" db="EMBL/GenBank/DDBJ databases">
        <title>Description of a new species Pelosinus isolated from the bottom sediments of Lake Baikal.</title>
        <authorList>
            <person name="Zakharyuk A."/>
        </authorList>
    </citation>
    <scope>NUCLEOTIDE SEQUENCE</scope>
    <source>
        <strain evidence="5">Bkl1</strain>
    </source>
</reference>
<feature type="domain" description="HTH araC/xylS-type" evidence="4">
    <location>
        <begin position="10"/>
        <end position="108"/>
    </location>
</feature>
<dbReference type="InterPro" id="IPR029442">
    <property type="entry name" value="GyrI-like"/>
</dbReference>
<keyword evidence="2" id="KW-0238">DNA-binding</keyword>
<evidence type="ECO:0000313" key="5">
    <source>
        <dbReference type="EMBL" id="MCC5468174.1"/>
    </source>
</evidence>
<dbReference type="SUPFAM" id="SSF55136">
    <property type="entry name" value="Probable bacterial effector-binding domain"/>
    <property type="match status" value="1"/>
</dbReference>